<keyword evidence="8" id="KW-1185">Reference proteome</keyword>
<dbReference type="PANTHER" id="PTHR30086:SF20">
    <property type="entry name" value="ARGININE EXPORTER PROTEIN ARGO-RELATED"/>
    <property type="match status" value="1"/>
</dbReference>
<comment type="subcellular location">
    <subcellularLocation>
        <location evidence="1">Cell membrane</location>
        <topology evidence="1">Multi-pass membrane protein</topology>
    </subcellularLocation>
</comment>
<evidence type="ECO:0000313" key="7">
    <source>
        <dbReference type="EMBL" id="ROS00180.1"/>
    </source>
</evidence>
<evidence type="ECO:0000256" key="5">
    <source>
        <dbReference type="ARBA" id="ARBA00023136"/>
    </source>
</evidence>
<gene>
    <name evidence="7" type="ORF">EDC56_2817</name>
</gene>
<dbReference type="Proteomes" id="UP000275394">
    <property type="component" value="Unassembled WGS sequence"/>
</dbReference>
<dbReference type="Pfam" id="PF01810">
    <property type="entry name" value="LysE"/>
    <property type="match status" value="1"/>
</dbReference>
<feature type="transmembrane region" description="Helical" evidence="6">
    <location>
        <begin position="73"/>
        <end position="96"/>
    </location>
</feature>
<keyword evidence="2" id="KW-1003">Cell membrane</keyword>
<dbReference type="InterPro" id="IPR001123">
    <property type="entry name" value="LeuE-type"/>
</dbReference>
<evidence type="ECO:0000256" key="1">
    <source>
        <dbReference type="ARBA" id="ARBA00004651"/>
    </source>
</evidence>
<dbReference type="PIRSF" id="PIRSF006324">
    <property type="entry name" value="LeuE"/>
    <property type="match status" value="1"/>
</dbReference>
<evidence type="ECO:0000256" key="6">
    <source>
        <dbReference type="SAM" id="Phobius"/>
    </source>
</evidence>
<sequence>MDLTSLLTFVLVALLLVISPGPSSLLIAKTVPKSGVSAGFAIVVGFLVALIIHGSLSIFGLSLILLQSPNAFLLMKVLGAMYLCWVGVKSLLSVWWSGSRVSSLAAAPQKASVTLRGAFIEGFLTNMLNPKVSMFYLAAFPQFLSINDSVYRAYLLVLSHAIISVFWFTALVIVVHKLKELAVDGWFSRGIQSAIGITFIGFAVKLVLFSP</sequence>
<keyword evidence="4 6" id="KW-1133">Transmembrane helix</keyword>
<keyword evidence="5 6" id="KW-0472">Membrane</keyword>
<feature type="transmembrane region" description="Helical" evidence="6">
    <location>
        <begin position="38"/>
        <end position="66"/>
    </location>
</feature>
<protein>
    <submittedName>
        <fullName evidence="7">Threonine/homoserine/homoserine lactone efflux protein</fullName>
    </submittedName>
</protein>
<evidence type="ECO:0000256" key="3">
    <source>
        <dbReference type="ARBA" id="ARBA00022692"/>
    </source>
</evidence>
<dbReference type="AlphaFoldDB" id="A0A3N2DK52"/>
<accession>A0A3N2DK52</accession>
<evidence type="ECO:0000256" key="4">
    <source>
        <dbReference type="ARBA" id="ARBA00022989"/>
    </source>
</evidence>
<evidence type="ECO:0000313" key="8">
    <source>
        <dbReference type="Proteomes" id="UP000275394"/>
    </source>
</evidence>
<dbReference type="OrthoDB" id="9804822at2"/>
<dbReference type="GO" id="GO:0005886">
    <property type="term" value="C:plasma membrane"/>
    <property type="evidence" value="ECO:0007669"/>
    <property type="project" value="UniProtKB-SubCell"/>
</dbReference>
<comment type="caution">
    <text evidence="7">The sequence shown here is derived from an EMBL/GenBank/DDBJ whole genome shotgun (WGS) entry which is preliminary data.</text>
</comment>
<dbReference type="GO" id="GO:0015171">
    <property type="term" value="F:amino acid transmembrane transporter activity"/>
    <property type="evidence" value="ECO:0007669"/>
    <property type="project" value="TreeGrafter"/>
</dbReference>
<dbReference type="PANTHER" id="PTHR30086">
    <property type="entry name" value="ARGININE EXPORTER PROTEIN ARGO"/>
    <property type="match status" value="1"/>
</dbReference>
<reference evidence="7 8" key="1">
    <citation type="submission" date="2018-11" db="EMBL/GenBank/DDBJ databases">
        <title>Genomic Encyclopedia of Type Strains, Phase IV (KMG-IV): sequencing the most valuable type-strain genomes for metagenomic binning, comparative biology and taxonomic classification.</title>
        <authorList>
            <person name="Goeker M."/>
        </authorList>
    </citation>
    <scope>NUCLEOTIDE SEQUENCE [LARGE SCALE GENOMIC DNA]</scope>
    <source>
        <strain evidence="7 8">DSM 100316</strain>
    </source>
</reference>
<organism evidence="7 8">
    <name type="scientific">Sinobacterium caligoides</name>
    <dbReference type="NCBI Taxonomy" id="933926"/>
    <lineage>
        <taxon>Bacteria</taxon>
        <taxon>Pseudomonadati</taxon>
        <taxon>Pseudomonadota</taxon>
        <taxon>Gammaproteobacteria</taxon>
        <taxon>Cellvibrionales</taxon>
        <taxon>Spongiibacteraceae</taxon>
        <taxon>Sinobacterium</taxon>
    </lineage>
</organism>
<dbReference type="EMBL" id="RKHR01000005">
    <property type="protein sequence ID" value="ROS00180.1"/>
    <property type="molecule type" value="Genomic_DNA"/>
</dbReference>
<feature type="transmembrane region" description="Helical" evidence="6">
    <location>
        <begin position="186"/>
        <end position="208"/>
    </location>
</feature>
<proteinExistence type="predicted"/>
<feature type="transmembrane region" description="Helical" evidence="6">
    <location>
        <begin position="153"/>
        <end position="174"/>
    </location>
</feature>
<name>A0A3N2DK52_9GAMM</name>
<evidence type="ECO:0000256" key="2">
    <source>
        <dbReference type="ARBA" id="ARBA00022475"/>
    </source>
</evidence>
<keyword evidence="3 6" id="KW-0812">Transmembrane</keyword>